<organism evidence="2 3">
    <name type="scientific">Bradyrhizobium jicamae</name>
    <dbReference type="NCBI Taxonomy" id="280332"/>
    <lineage>
        <taxon>Bacteria</taxon>
        <taxon>Pseudomonadati</taxon>
        <taxon>Pseudomonadota</taxon>
        <taxon>Alphaproteobacteria</taxon>
        <taxon>Hyphomicrobiales</taxon>
        <taxon>Nitrobacteraceae</taxon>
        <taxon>Bradyrhizobium</taxon>
    </lineage>
</organism>
<accession>A0A0R3L2D6</accession>
<sequence length="126" mass="12931">MRKLAMIVAASVLLGSPALAQQHDHGNVKGPNGGPVKDVAGVHAEFVASGTTVTFHILNEDNKPVAAKGYTGSALIVSGSERETVQLTAGDNWLKGEAKKALPSGAAVTLQVKTDAGKSGQARFNK</sequence>
<keyword evidence="3" id="KW-1185">Reference proteome</keyword>
<evidence type="ECO:0000256" key="1">
    <source>
        <dbReference type="SAM" id="SignalP"/>
    </source>
</evidence>
<reference evidence="2 3" key="1">
    <citation type="submission" date="2014-03" db="EMBL/GenBank/DDBJ databases">
        <title>Bradyrhizobium valentinum sp. nov., isolated from effective nodules of Lupinus mariae-josephae, a lupine endemic of basic-lime soils in Eastern Spain.</title>
        <authorList>
            <person name="Duran D."/>
            <person name="Rey L."/>
            <person name="Navarro A."/>
            <person name="Busquets A."/>
            <person name="Imperial J."/>
            <person name="Ruiz-Argueso T."/>
        </authorList>
    </citation>
    <scope>NUCLEOTIDE SEQUENCE [LARGE SCALE GENOMIC DNA]</scope>
    <source>
        <strain evidence="2 3">PAC68</strain>
    </source>
</reference>
<evidence type="ECO:0000313" key="3">
    <source>
        <dbReference type="Proteomes" id="UP000050863"/>
    </source>
</evidence>
<comment type="caution">
    <text evidence="2">The sequence shown here is derived from an EMBL/GenBank/DDBJ whole genome shotgun (WGS) entry which is preliminary data.</text>
</comment>
<proteinExistence type="predicted"/>
<dbReference type="AlphaFoldDB" id="A0A0R3L2D6"/>
<feature type="signal peptide" evidence="1">
    <location>
        <begin position="1"/>
        <end position="20"/>
    </location>
</feature>
<protein>
    <submittedName>
        <fullName evidence="2">Uncharacterized protein</fullName>
    </submittedName>
</protein>
<dbReference type="RefSeq" id="WP_057838231.1">
    <property type="nucleotide sequence ID" value="NZ_LLXZ01000160.1"/>
</dbReference>
<feature type="chain" id="PRO_5006442629" evidence="1">
    <location>
        <begin position="21"/>
        <end position="126"/>
    </location>
</feature>
<keyword evidence="1" id="KW-0732">Signal</keyword>
<name>A0A0R3L2D6_9BRAD</name>
<dbReference type="STRING" id="280332.CQ12_15035"/>
<dbReference type="EMBL" id="LLXZ01000160">
    <property type="protein sequence ID" value="KRR01985.1"/>
    <property type="molecule type" value="Genomic_DNA"/>
</dbReference>
<gene>
    <name evidence="2" type="ORF">CQ12_15035</name>
</gene>
<dbReference type="Proteomes" id="UP000050863">
    <property type="component" value="Unassembled WGS sequence"/>
</dbReference>
<dbReference type="OrthoDB" id="7933680at2"/>
<evidence type="ECO:0000313" key="2">
    <source>
        <dbReference type="EMBL" id="KRR01985.1"/>
    </source>
</evidence>